<evidence type="ECO:0000313" key="1">
    <source>
        <dbReference type="EMBL" id="KAK8073295.1"/>
    </source>
</evidence>
<keyword evidence="2" id="KW-1185">Reference proteome</keyword>
<dbReference type="Proteomes" id="UP001480595">
    <property type="component" value="Unassembled WGS sequence"/>
</dbReference>
<organism evidence="1 2">
    <name type="scientific">Apiospora phragmitis</name>
    <dbReference type="NCBI Taxonomy" id="2905665"/>
    <lineage>
        <taxon>Eukaryota</taxon>
        <taxon>Fungi</taxon>
        <taxon>Dikarya</taxon>
        <taxon>Ascomycota</taxon>
        <taxon>Pezizomycotina</taxon>
        <taxon>Sordariomycetes</taxon>
        <taxon>Xylariomycetidae</taxon>
        <taxon>Amphisphaeriales</taxon>
        <taxon>Apiosporaceae</taxon>
        <taxon>Apiospora</taxon>
    </lineage>
</organism>
<sequence>MRESKIQEPTFSYRAVSTGRLPFVAQEDCTAALIFPTPSGPTYSPRPGGDFDNDILQEDADTLMSVVSGFAGGEIVRDAVIKFTCDCIVGHFALRRLDQAR</sequence>
<proteinExistence type="predicted"/>
<dbReference type="EMBL" id="JAQQWL010000005">
    <property type="protein sequence ID" value="KAK8073295.1"/>
    <property type="molecule type" value="Genomic_DNA"/>
</dbReference>
<reference evidence="1 2" key="1">
    <citation type="submission" date="2023-01" db="EMBL/GenBank/DDBJ databases">
        <title>Analysis of 21 Apiospora genomes using comparative genomics revels a genus with tremendous synthesis potential of carbohydrate active enzymes and secondary metabolites.</title>
        <authorList>
            <person name="Sorensen T."/>
        </authorList>
    </citation>
    <scope>NUCLEOTIDE SEQUENCE [LARGE SCALE GENOMIC DNA]</scope>
    <source>
        <strain evidence="1 2">CBS 135458</strain>
    </source>
</reference>
<gene>
    <name evidence="1" type="ORF">PG994_004194</name>
</gene>
<accession>A0ABR1VSZ8</accession>
<name>A0ABR1VSZ8_9PEZI</name>
<evidence type="ECO:0000313" key="2">
    <source>
        <dbReference type="Proteomes" id="UP001480595"/>
    </source>
</evidence>
<comment type="caution">
    <text evidence="1">The sequence shown here is derived from an EMBL/GenBank/DDBJ whole genome shotgun (WGS) entry which is preliminary data.</text>
</comment>
<dbReference type="RefSeq" id="XP_066717770.1">
    <property type="nucleotide sequence ID" value="XM_066855603.1"/>
</dbReference>
<protein>
    <submittedName>
        <fullName evidence="1">Uncharacterized protein</fullName>
    </submittedName>
</protein>
<dbReference type="GeneID" id="92088666"/>